<evidence type="ECO:0000256" key="10">
    <source>
        <dbReference type="ARBA" id="ARBA00023065"/>
    </source>
</evidence>
<comment type="function">
    <text evidence="1">Multidrug efflux pump.</text>
</comment>
<evidence type="ECO:0000256" key="12">
    <source>
        <dbReference type="ARBA" id="ARBA00031636"/>
    </source>
</evidence>
<feature type="transmembrane region" description="Helical" evidence="13">
    <location>
        <begin position="147"/>
        <end position="169"/>
    </location>
</feature>
<name>A0ABS4K455_9CLOT</name>
<evidence type="ECO:0000256" key="4">
    <source>
        <dbReference type="ARBA" id="ARBA00020268"/>
    </source>
</evidence>
<reference evidence="14 15" key="1">
    <citation type="submission" date="2021-03" db="EMBL/GenBank/DDBJ databases">
        <title>Genomic Encyclopedia of Type Strains, Phase IV (KMG-IV): sequencing the most valuable type-strain genomes for metagenomic binning, comparative biology and taxonomic classification.</title>
        <authorList>
            <person name="Goeker M."/>
        </authorList>
    </citation>
    <scope>NUCLEOTIDE SEQUENCE [LARGE SCALE GENOMIC DNA]</scope>
    <source>
        <strain evidence="14 15">DSM 28650</strain>
    </source>
</reference>
<evidence type="ECO:0000256" key="7">
    <source>
        <dbReference type="ARBA" id="ARBA00022475"/>
    </source>
</evidence>
<keyword evidence="15" id="KW-1185">Reference proteome</keyword>
<keyword evidence="7" id="KW-1003">Cell membrane</keyword>
<dbReference type="InterPro" id="IPR048279">
    <property type="entry name" value="MdtK-like"/>
</dbReference>
<keyword evidence="8 13" id="KW-0812">Transmembrane</keyword>
<dbReference type="InterPro" id="IPR050222">
    <property type="entry name" value="MATE_MdtK"/>
</dbReference>
<evidence type="ECO:0000256" key="9">
    <source>
        <dbReference type="ARBA" id="ARBA00022989"/>
    </source>
</evidence>
<keyword evidence="11 13" id="KW-0472">Membrane</keyword>
<keyword evidence="10" id="KW-0406">Ion transport</keyword>
<evidence type="ECO:0000256" key="2">
    <source>
        <dbReference type="ARBA" id="ARBA00004651"/>
    </source>
</evidence>
<dbReference type="CDD" id="cd13137">
    <property type="entry name" value="MATE_NorM_like"/>
    <property type="match status" value="1"/>
</dbReference>
<proteinExistence type="inferred from homology"/>
<dbReference type="InterPro" id="IPR002528">
    <property type="entry name" value="MATE_fam"/>
</dbReference>
<comment type="caution">
    <text evidence="14">The sequence shown here is derived from an EMBL/GenBank/DDBJ whole genome shotgun (WGS) entry which is preliminary data.</text>
</comment>
<organism evidence="14 15">
    <name type="scientific">Clostridium punense</name>
    <dbReference type="NCBI Taxonomy" id="1054297"/>
    <lineage>
        <taxon>Bacteria</taxon>
        <taxon>Bacillati</taxon>
        <taxon>Bacillota</taxon>
        <taxon>Clostridia</taxon>
        <taxon>Eubacteriales</taxon>
        <taxon>Clostridiaceae</taxon>
        <taxon>Clostridium</taxon>
    </lineage>
</organism>
<dbReference type="Pfam" id="PF01554">
    <property type="entry name" value="MatE"/>
    <property type="match status" value="2"/>
</dbReference>
<gene>
    <name evidence="14" type="ORF">J2Z44_002386</name>
</gene>
<dbReference type="PANTHER" id="PTHR43298">
    <property type="entry name" value="MULTIDRUG RESISTANCE PROTEIN NORM-RELATED"/>
    <property type="match status" value="1"/>
</dbReference>
<protein>
    <recommendedName>
        <fullName evidence="4">Probable multidrug resistance protein NorM</fullName>
    </recommendedName>
    <alternativeName>
        <fullName evidence="12">Multidrug-efflux transporter</fullName>
    </alternativeName>
</protein>
<sequence>MLDLIKKRINFTRNINDPITKDVVNIAWPVLLESLLGSLFSMVDMIMLGRISNNFVAAASVAAVGITNQPLFIGLAIVQALNIGGTAMVARYIGRKEEGKVETTVKHIVLINLSFLVVPLFILAQIYAVDIMRFMGAEPETINIGIWYFRIIMFGFLFQGVNNSLFAVLRGAGDTKTPMKINIKVNALNVVGNALLIYGFFGLPALGVTGAAISTCFSQIVATFMIGNLFLRGKTGIRIDFKKKFKYDKEIVKNFIRIGVPSSIEMLILRVGIMLFTKTVATLGTVIYAAHQICLNILSLSFTTGQSFSIAAASLTGRTLGEGDPSRAEAYVSKARQIGSILATLIGVVFFLFAPQVLGLYTKDQVIIKSGAEALKIVAIMQPFQSSAFIIVGSLRGAGDTTFPMLSTGIGILGIRVILAYTFINIFNMGLMGAWIAVFLDQVFRWAMVYWRFKTGKWKHIKIK</sequence>
<dbReference type="RefSeq" id="WP_021283306.1">
    <property type="nucleotide sequence ID" value="NZ_JAGGLL010000017.1"/>
</dbReference>
<feature type="transmembrane region" description="Helical" evidence="13">
    <location>
        <begin position="30"/>
        <end position="51"/>
    </location>
</feature>
<feature type="transmembrane region" description="Helical" evidence="13">
    <location>
        <begin position="71"/>
        <end position="93"/>
    </location>
</feature>
<evidence type="ECO:0000256" key="3">
    <source>
        <dbReference type="ARBA" id="ARBA00010199"/>
    </source>
</evidence>
<feature type="transmembrane region" description="Helical" evidence="13">
    <location>
        <begin position="181"/>
        <end position="201"/>
    </location>
</feature>
<keyword evidence="6" id="KW-0050">Antiport</keyword>
<dbReference type="PIRSF" id="PIRSF006603">
    <property type="entry name" value="DinF"/>
    <property type="match status" value="1"/>
</dbReference>
<evidence type="ECO:0000256" key="6">
    <source>
        <dbReference type="ARBA" id="ARBA00022449"/>
    </source>
</evidence>
<feature type="transmembrane region" description="Helical" evidence="13">
    <location>
        <begin position="267"/>
        <end position="291"/>
    </location>
</feature>
<evidence type="ECO:0000256" key="1">
    <source>
        <dbReference type="ARBA" id="ARBA00003408"/>
    </source>
</evidence>
<keyword evidence="9 13" id="KW-1133">Transmembrane helix</keyword>
<evidence type="ECO:0000256" key="11">
    <source>
        <dbReference type="ARBA" id="ARBA00023136"/>
    </source>
</evidence>
<comment type="subcellular location">
    <subcellularLocation>
        <location evidence="2">Cell membrane</location>
        <topology evidence="2">Multi-pass membrane protein</topology>
    </subcellularLocation>
</comment>
<dbReference type="EMBL" id="JAGGLL010000017">
    <property type="protein sequence ID" value="MBP2022565.1"/>
    <property type="molecule type" value="Genomic_DNA"/>
</dbReference>
<accession>A0ABS4K455</accession>
<evidence type="ECO:0000313" key="15">
    <source>
        <dbReference type="Proteomes" id="UP001519308"/>
    </source>
</evidence>
<evidence type="ECO:0000256" key="5">
    <source>
        <dbReference type="ARBA" id="ARBA00022448"/>
    </source>
</evidence>
<evidence type="ECO:0000256" key="8">
    <source>
        <dbReference type="ARBA" id="ARBA00022692"/>
    </source>
</evidence>
<keyword evidence="5" id="KW-0813">Transport</keyword>
<evidence type="ECO:0000256" key="13">
    <source>
        <dbReference type="SAM" id="Phobius"/>
    </source>
</evidence>
<dbReference type="NCBIfam" id="TIGR00797">
    <property type="entry name" value="matE"/>
    <property type="match status" value="1"/>
</dbReference>
<dbReference type="PANTHER" id="PTHR43298:SF2">
    <property type="entry name" value="FMN_FAD EXPORTER YEEO-RELATED"/>
    <property type="match status" value="1"/>
</dbReference>
<comment type="similarity">
    <text evidence="3">Belongs to the multi antimicrobial extrusion (MATE) (TC 2.A.66.1) family.</text>
</comment>
<feature type="transmembrane region" description="Helical" evidence="13">
    <location>
        <begin position="338"/>
        <end position="362"/>
    </location>
</feature>
<feature type="transmembrane region" description="Helical" evidence="13">
    <location>
        <begin position="105"/>
        <end position="127"/>
    </location>
</feature>
<evidence type="ECO:0000313" key="14">
    <source>
        <dbReference type="EMBL" id="MBP2022565.1"/>
    </source>
</evidence>
<dbReference type="Proteomes" id="UP001519308">
    <property type="component" value="Unassembled WGS sequence"/>
</dbReference>
<feature type="transmembrane region" description="Helical" evidence="13">
    <location>
        <begin position="207"/>
        <end position="231"/>
    </location>
</feature>